<evidence type="ECO:0000313" key="3">
    <source>
        <dbReference type="Proteomes" id="UP000482800"/>
    </source>
</evidence>
<comment type="caution">
    <text evidence="2">The sequence shown here is derived from an EMBL/GenBank/DDBJ whole genome shotgun (WGS) entry which is preliminary data.</text>
</comment>
<evidence type="ECO:0000313" key="2">
    <source>
        <dbReference type="EMBL" id="GFJ84943.1"/>
    </source>
</evidence>
<sequence length="260" mass="27907">MSADVAHTPMPNNPSTNRAARPVTQLEPVPVGLFLAARSGPRPAGFARPGLPDWHGLSPADLAYLIRRYTRAGAVVLDLDEHPTVAAAARYLRRAPATLVTRGRTTRLQVVAPPARVDRPRRVASRPGPGADLIMVTLPRVGVDSLDLHGLTRAVTGWRRLLRPGGHLIAALTARVPEPGPEPGTVGHRSTVIAAARAAGLVYHQHIPVLLIPLPEHDPRTDPNPANEPDRPHHGRHRPAFRDLLAFAGTTSTTEEATRG</sequence>
<accession>A0A6V8KIB6</accession>
<evidence type="ECO:0008006" key="4">
    <source>
        <dbReference type="Google" id="ProtNLM"/>
    </source>
</evidence>
<reference evidence="2 3" key="2">
    <citation type="submission" date="2020-03" db="EMBL/GenBank/DDBJ databases">
        <authorList>
            <person name="Ichikawa N."/>
            <person name="Kimura A."/>
            <person name="Kitahashi Y."/>
            <person name="Uohara A."/>
        </authorList>
    </citation>
    <scope>NUCLEOTIDE SEQUENCE [LARGE SCALE GENOMIC DNA]</scope>
    <source>
        <strain evidence="2 3">NBRC 108639</strain>
    </source>
</reference>
<feature type="region of interest" description="Disordered" evidence="1">
    <location>
        <begin position="1"/>
        <end position="22"/>
    </location>
</feature>
<name>A0A6V8KIB6_9ACTN</name>
<protein>
    <recommendedName>
        <fullName evidence="4">Methyltransferase</fullName>
    </recommendedName>
</protein>
<reference evidence="2 3" key="1">
    <citation type="submission" date="2020-03" db="EMBL/GenBank/DDBJ databases">
        <title>Whole genome shotgun sequence of Phytohabitans houttuyneae NBRC 108639.</title>
        <authorList>
            <person name="Komaki H."/>
            <person name="Tamura T."/>
        </authorList>
    </citation>
    <scope>NUCLEOTIDE SEQUENCE [LARGE SCALE GENOMIC DNA]</scope>
    <source>
        <strain evidence="2 3">NBRC 108639</strain>
    </source>
</reference>
<keyword evidence="3" id="KW-1185">Reference proteome</keyword>
<dbReference type="InterPro" id="IPR029063">
    <property type="entry name" value="SAM-dependent_MTases_sf"/>
</dbReference>
<dbReference type="SUPFAM" id="SSF53335">
    <property type="entry name" value="S-adenosyl-L-methionine-dependent methyltransferases"/>
    <property type="match status" value="1"/>
</dbReference>
<organism evidence="2 3">
    <name type="scientific">Phytohabitans houttuyneae</name>
    <dbReference type="NCBI Taxonomy" id="1076126"/>
    <lineage>
        <taxon>Bacteria</taxon>
        <taxon>Bacillati</taxon>
        <taxon>Actinomycetota</taxon>
        <taxon>Actinomycetes</taxon>
        <taxon>Micromonosporales</taxon>
        <taxon>Micromonosporaceae</taxon>
    </lineage>
</organism>
<dbReference type="Proteomes" id="UP000482800">
    <property type="component" value="Unassembled WGS sequence"/>
</dbReference>
<feature type="region of interest" description="Disordered" evidence="1">
    <location>
        <begin position="214"/>
        <end position="260"/>
    </location>
</feature>
<dbReference type="EMBL" id="BLPF01000004">
    <property type="protein sequence ID" value="GFJ84943.1"/>
    <property type="molecule type" value="Genomic_DNA"/>
</dbReference>
<proteinExistence type="predicted"/>
<dbReference type="AlphaFoldDB" id="A0A6V8KIB6"/>
<evidence type="ECO:0000256" key="1">
    <source>
        <dbReference type="SAM" id="MobiDB-lite"/>
    </source>
</evidence>
<gene>
    <name evidence="2" type="ORF">Phou_091230</name>
</gene>
<feature type="compositionally biased region" description="Polar residues" evidence="1">
    <location>
        <begin position="249"/>
        <end position="260"/>
    </location>
</feature>